<proteinExistence type="predicted"/>
<dbReference type="RefSeq" id="WP_406793381.1">
    <property type="nucleotide sequence ID" value="NZ_JBJHZX010000028.1"/>
</dbReference>
<accession>A0ABW8SNA8</accession>
<keyword evidence="2" id="KW-1185">Reference proteome</keyword>
<comment type="caution">
    <text evidence="1">The sequence shown here is derived from an EMBL/GenBank/DDBJ whole genome shotgun (WGS) entry which is preliminary data.</text>
</comment>
<name>A0ABW8SNA8_9CLOT</name>
<gene>
    <name evidence="1" type="ORF">ACJDU8_17175</name>
</gene>
<dbReference type="EMBL" id="JBJHZX010000028">
    <property type="protein sequence ID" value="MFL0197276.1"/>
    <property type="molecule type" value="Genomic_DNA"/>
</dbReference>
<dbReference type="Proteomes" id="UP001623660">
    <property type="component" value="Unassembled WGS sequence"/>
</dbReference>
<evidence type="ECO:0000313" key="1">
    <source>
        <dbReference type="EMBL" id="MFL0197276.1"/>
    </source>
</evidence>
<evidence type="ECO:0008006" key="3">
    <source>
        <dbReference type="Google" id="ProtNLM"/>
    </source>
</evidence>
<organism evidence="1 2">
    <name type="scientific">Candidatus Clostridium eludens</name>
    <dbReference type="NCBI Taxonomy" id="3381663"/>
    <lineage>
        <taxon>Bacteria</taxon>
        <taxon>Bacillati</taxon>
        <taxon>Bacillota</taxon>
        <taxon>Clostridia</taxon>
        <taxon>Eubacteriales</taxon>
        <taxon>Clostridiaceae</taxon>
        <taxon>Clostridium</taxon>
    </lineage>
</organism>
<reference evidence="1 2" key="1">
    <citation type="submission" date="2024-11" db="EMBL/GenBank/DDBJ databases">
        <authorList>
            <person name="Heng Y.C."/>
            <person name="Lim A.C.H."/>
            <person name="Lee J.K.Y."/>
            <person name="Kittelmann S."/>
        </authorList>
    </citation>
    <scope>NUCLEOTIDE SEQUENCE [LARGE SCALE GENOMIC DNA]</scope>
    <source>
        <strain evidence="1 2">WILCCON 0269</strain>
    </source>
</reference>
<protein>
    <recommendedName>
        <fullName evidence="3">HK97 gp10 family phage protein</fullName>
    </recommendedName>
</protein>
<sequence length="145" mass="15850">MSGFKFDATDFLKKLASGGGGVNGKMKAAVGVYCHSTGKKMESYAKNNAPWNDRTGNARQTIKGDFKWQDENKCAAYVAGNMDYSPYLELAHVKGKSGDDEVGMEVAPSFEQLELGNEGKYAILRPTVRKLTPEFIRGMSNLLGK</sequence>
<evidence type="ECO:0000313" key="2">
    <source>
        <dbReference type="Proteomes" id="UP001623660"/>
    </source>
</evidence>